<accession>A0A248TPW9</accession>
<evidence type="ECO:0000313" key="1">
    <source>
        <dbReference type="EMBL" id="ASV70268.1"/>
    </source>
</evidence>
<dbReference type="EMBL" id="CP022984">
    <property type="protein sequence ID" value="ASV70268.1"/>
    <property type="molecule type" value="Genomic_DNA"/>
</dbReference>
<dbReference type="AlphaFoldDB" id="A0A248TPW9"/>
<dbReference type="Proteomes" id="UP000215137">
    <property type="component" value="Plasmid pBkBDGP4A"/>
</dbReference>
<keyword evidence="2" id="KW-1185">Reference proteome</keyword>
<protein>
    <submittedName>
        <fullName evidence="1">Uncharacterized protein</fullName>
    </submittedName>
</protein>
<name>A0A248TPW9_9BACI</name>
<organism evidence="1 2">
    <name type="scientific">Cytobacillus kochii</name>
    <dbReference type="NCBI Taxonomy" id="859143"/>
    <lineage>
        <taxon>Bacteria</taxon>
        <taxon>Bacillati</taxon>
        <taxon>Bacillota</taxon>
        <taxon>Bacilli</taxon>
        <taxon>Bacillales</taxon>
        <taxon>Bacillaceae</taxon>
        <taxon>Cytobacillus</taxon>
    </lineage>
</organism>
<sequence length="209" mass="24817">MKEGEKKKRQTRSDKKRDVKPTISIDLKNCIYQLSYITNQPVKDIVEMLCEKGLQSRKVMEYLSQYFRRDYQFFNTTFFGQLERESLQRKYQSPKNERVSVRFTQLTYEDIRNLSDALDVTPSKATALLLDASVRNANLLNAMVKLFLHEQLDPSRMEELKRVMKYVNKNNPYDEEISWFNLLSFIFDEVKDTTTNVKVAINNWLSKKE</sequence>
<proteinExistence type="predicted"/>
<reference evidence="1 2" key="1">
    <citation type="submission" date="2017-08" db="EMBL/GenBank/DDBJ databases">
        <title>Complete Genome Sequence of Bacillus kochii Oregon-R-modENCODE STRAIN BDGP4, isolated from Drosophila melanogaster gut.</title>
        <authorList>
            <person name="Wan K.H."/>
            <person name="Yu C."/>
            <person name="Park S."/>
            <person name="Hammonds A.S."/>
            <person name="Booth B.W."/>
            <person name="Celniker S.E."/>
        </authorList>
    </citation>
    <scope>NUCLEOTIDE SEQUENCE [LARGE SCALE GENOMIC DNA]</scope>
    <source>
        <strain evidence="1 2">BDGP4</strain>
        <plasmid evidence="2">pbkbdgp4a</plasmid>
    </source>
</reference>
<dbReference type="KEGG" id="bko:CKF48_23490"/>
<geneLocation type="plasmid" evidence="2">
    <name>pbkbdgp4a</name>
</geneLocation>
<dbReference type="OrthoDB" id="2437863at2"/>
<keyword evidence="1" id="KW-0614">Plasmid</keyword>
<gene>
    <name evidence="1" type="ORF">CKF48_23490</name>
</gene>
<evidence type="ECO:0000313" key="2">
    <source>
        <dbReference type="Proteomes" id="UP000215137"/>
    </source>
</evidence>